<proteinExistence type="predicted"/>
<organism evidence="1 2">
    <name type="scientific">Paracoccus liaowanqingii</name>
    <dbReference type="NCBI Taxonomy" id="2560053"/>
    <lineage>
        <taxon>Bacteria</taxon>
        <taxon>Pseudomonadati</taxon>
        <taxon>Pseudomonadota</taxon>
        <taxon>Alphaproteobacteria</taxon>
        <taxon>Rhodobacterales</taxon>
        <taxon>Paracoccaceae</taxon>
        <taxon>Paracoccus</taxon>
    </lineage>
</organism>
<protein>
    <submittedName>
        <fullName evidence="1">Uncharacterized protein</fullName>
    </submittedName>
</protein>
<dbReference type="OrthoDB" id="7605040at2"/>
<dbReference type="RefSeq" id="WP_135816162.1">
    <property type="nucleotide sequence ID" value="NZ_SRPG01000009.1"/>
</dbReference>
<sequence length="341" mass="39577">MSPDDAKAKLSFWKQHAEGYANFAQANNGYLTRSEDWYNDYCLSPYLTFASTDYLSKRFIDHFHNNMRLDSLGRICPRLEFADDHGIFGPLFAHLWLEYQSRGGIPQKTISDATYEVGKYFLNGEPTGTSLFKRHPETLQNVIVKFGKRDHLEQMITHGEVRLTPSSFYSRGSLLKAMRDMESAREFHIPAFENVLRGESSIKFRGLTGQIQDGFVKLVMECPNYVLWCACRDIDRRLPDDFNADAALIVRHPDQFAERFIKAVETVWQSGKTWFGPVTYYDPCSRAHLQTRPELIKHFSFAYQREWRICFFPSENDIPEEPFSIEIGDLRVIAQLVKLPQ</sequence>
<dbReference type="Proteomes" id="UP000297972">
    <property type="component" value="Unassembled WGS sequence"/>
</dbReference>
<name>A0A4Z1CSY7_9RHOB</name>
<reference evidence="1 2" key="1">
    <citation type="submission" date="2019-03" db="EMBL/GenBank/DDBJ databases">
        <authorList>
            <person name="Li J."/>
        </authorList>
    </citation>
    <scope>NUCLEOTIDE SEQUENCE [LARGE SCALE GENOMIC DNA]</scope>
    <source>
        <strain evidence="1 2">3058</strain>
    </source>
</reference>
<dbReference type="EMBL" id="SRPG01000009">
    <property type="protein sequence ID" value="TGN68286.1"/>
    <property type="molecule type" value="Genomic_DNA"/>
</dbReference>
<accession>A0A4Z1CSY7</accession>
<evidence type="ECO:0000313" key="2">
    <source>
        <dbReference type="Proteomes" id="UP000297972"/>
    </source>
</evidence>
<gene>
    <name evidence="1" type="ORF">E4L95_02010</name>
</gene>
<comment type="caution">
    <text evidence="1">The sequence shown here is derived from an EMBL/GenBank/DDBJ whole genome shotgun (WGS) entry which is preliminary data.</text>
</comment>
<keyword evidence="2" id="KW-1185">Reference proteome</keyword>
<evidence type="ECO:0000313" key="1">
    <source>
        <dbReference type="EMBL" id="TGN68286.1"/>
    </source>
</evidence>
<dbReference type="AlphaFoldDB" id="A0A4Z1CSY7"/>